<dbReference type="EMBL" id="JACI01000001">
    <property type="protein sequence ID" value="OAQ15812.1"/>
    <property type="molecule type" value="Genomic_DNA"/>
</dbReference>
<dbReference type="Pfam" id="PF11185">
    <property type="entry name" value="DUF2971"/>
    <property type="match status" value="1"/>
</dbReference>
<evidence type="ECO:0000313" key="2">
    <source>
        <dbReference type="Proteomes" id="UP000078358"/>
    </source>
</evidence>
<evidence type="ECO:0000313" key="1">
    <source>
        <dbReference type="EMBL" id="OAQ15812.1"/>
    </source>
</evidence>
<organism evidence="1 2">
    <name type="scientific">Bibersteinia trehalosi Y31</name>
    <dbReference type="NCBI Taxonomy" id="1261658"/>
    <lineage>
        <taxon>Bacteria</taxon>
        <taxon>Pseudomonadati</taxon>
        <taxon>Pseudomonadota</taxon>
        <taxon>Gammaproteobacteria</taxon>
        <taxon>Pasteurellales</taxon>
        <taxon>Pasteurellaceae</taxon>
        <taxon>Bibersteinia</taxon>
    </lineage>
</organism>
<dbReference type="RefSeq" id="WP_064318105.1">
    <property type="nucleotide sequence ID" value="NZ_JACI01000001.1"/>
</dbReference>
<dbReference type="PATRIC" id="fig|1261658.3.peg.498"/>
<comment type="caution">
    <text evidence="1">The sequence shown here is derived from an EMBL/GenBank/DDBJ whole genome shotgun (WGS) entry which is preliminary data.</text>
</comment>
<name>A0A179D142_BIBTR</name>
<dbReference type="AlphaFoldDB" id="A0A179D142"/>
<dbReference type="Proteomes" id="UP000078358">
    <property type="component" value="Unassembled WGS sequence"/>
</dbReference>
<gene>
    <name evidence="1" type="ORF">F480_02475</name>
</gene>
<sequence length="310" mass="36909">MNFYKYMAFRKEFFEELMIRATPAQILNDPFELKFTKEQLRQYQKNRGIDSSDDDINETIGIVQLEYEDLGVISFSENYDNNVMWSHYANEHSGVVVQFCISKEIGFFTNNIGCDVFGDVHIIPQPVKYSKNLPNFEIIDRDNKKQEKFPYKKFNETILLHKSFDWSYEQELRMIVRLRDADKIIFSLNSKNKDELERIKEECKRDKRIKIYDKDPNHVTITYPVGFEGRDDDIGDQSIKFEIYMLTKHLNPIHLFRINKECIKSVFLGCKFKDERSLNSKVINSDFYKMRIDENTYSLTPSLFDFNSIK</sequence>
<accession>A0A179D142</accession>
<dbReference type="InterPro" id="IPR021352">
    <property type="entry name" value="DUF2971"/>
</dbReference>
<proteinExistence type="predicted"/>
<protein>
    <recommendedName>
        <fullName evidence="3">DUF2971 domain-containing protein</fullName>
    </recommendedName>
</protein>
<reference evidence="1 2" key="1">
    <citation type="submission" date="2014-01" db="EMBL/GenBank/DDBJ databases">
        <authorList>
            <person name="Zuccon D."/>
        </authorList>
    </citation>
    <scope>NUCLEOTIDE SEQUENCE [LARGE SCALE GENOMIC DNA]</scope>
    <source>
        <strain evidence="1 2">Y31</strain>
    </source>
</reference>
<evidence type="ECO:0008006" key="3">
    <source>
        <dbReference type="Google" id="ProtNLM"/>
    </source>
</evidence>